<accession>A0A5J6ZBM5</accession>
<evidence type="ECO:0000313" key="9">
    <source>
        <dbReference type="Proteomes" id="UP000326711"/>
    </source>
</evidence>
<comment type="similarity">
    <text evidence="1 5">Belongs to the peptidase S8 family.</text>
</comment>
<dbReference type="InterPro" id="IPR050131">
    <property type="entry name" value="Peptidase_S8_subtilisin-like"/>
</dbReference>
<keyword evidence="6" id="KW-0812">Transmembrane</keyword>
<keyword evidence="3 8" id="KW-0378">Hydrolase</keyword>
<dbReference type="PROSITE" id="PS00138">
    <property type="entry name" value="SUBTILASE_SER"/>
    <property type="match status" value="1"/>
</dbReference>
<dbReference type="PRINTS" id="PR00723">
    <property type="entry name" value="SUBTILISIN"/>
</dbReference>
<dbReference type="EC" id="3.4.21.-" evidence="8"/>
<dbReference type="InterPro" id="IPR015500">
    <property type="entry name" value="Peptidase_S8_subtilisin-rel"/>
</dbReference>
<keyword evidence="6" id="KW-1133">Transmembrane helix</keyword>
<dbReference type="AlphaFoldDB" id="A0A5J6ZBM5"/>
<name>A0A5J6ZBM5_9CORY</name>
<dbReference type="InterPro" id="IPR036852">
    <property type="entry name" value="Peptidase_S8/S53_dom_sf"/>
</dbReference>
<feature type="transmembrane region" description="Helical" evidence="6">
    <location>
        <begin position="325"/>
        <end position="349"/>
    </location>
</feature>
<evidence type="ECO:0000256" key="2">
    <source>
        <dbReference type="ARBA" id="ARBA00022670"/>
    </source>
</evidence>
<sequence length="366" mass="37652">MAPTPNTCQHPTTGPILPLDIPELPHGLATGRDIPIAVIDTGAANPGTTGDRDHCLLHGTAVASVLKEVAPRSHIHSIRHSPHVDRAEGTVEDLIHALNRAREHKAKVINISMVACEDLAALREAIAKAQDAGALVVSSIGNRGQCEEGTMPFPASVEGVIAVGAIGQRDKEPAEGSWDAGRVPADYSAPGPWADLYAPGGPVSAQLHIDGKIHTVVGDPNPFLGTSFAAPVVSGTAALVWEILPSSDATLVSSIMLDTATHGGAVPGSSRPLLVIDPQAAVERALEIRAERASKPINEATAMPLATDLSTTVDTAPKVPDTPSYVVPASVAVLVCVVLIVALVVRALASDRSPASGSMDSTLHGA</sequence>
<dbReference type="KEGG" id="cuo:CUROG_08635"/>
<dbReference type="GO" id="GO:0004252">
    <property type="term" value="F:serine-type endopeptidase activity"/>
    <property type="evidence" value="ECO:0007669"/>
    <property type="project" value="InterPro"/>
</dbReference>
<dbReference type="InterPro" id="IPR000209">
    <property type="entry name" value="Peptidase_S8/S53_dom"/>
</dbReference>
<feature type="domain" description="Peptidase S8/S53" evidence="7">
    <location>
        <begin position="51"/>
        <end position="267"/>
    </location>
</feature>
<evidence type="ECO:0000256" key="1">
    <source>
        <dbReference type="ARBA" id="ARBA00011073"/>
    </source>
</evidence>
<reference evidence="9" key="1">
    <citation type="submission" date="2019-10" db="EMBL/GenBank/DDBJ databases">
        <title>Complete genome sequence of Corynebacterium urogenitalis DSM 108747, isolated from the genital tract of a cow.</title>
        <authorList>
            <person name="Ruckert C."/>
            <person name="Ballas P."/>
            <person name="Wagener K."/>
            <person name="Drillich M."/>
            <person name="Kaempfer P."/>
            <person name="Busse H.-J."/>
            <person name="Ehling-Schulz M."/>
        </authorList>
    </citation>
    <scope>NUCLEOTIDE SEQUENCE [LARGE SCALE GENOMIC DNA]</scope>
    <source>
        <strain evidence="9">LMM 1652</strain>
    </source>
</reference>
<proteinExistence type="inferred from homology"/>
<dbReference type="EMBL" id="CP045032">
    <property type="protein sequence ID" value="QFQ03075.1"/>
    <property type="molecule type" value="Genomic_DNA"/>
</dbReference>
<evidence type="ECO:0000256" key="5">
    <source>
        <dbReference type="PROSITE-ProRule" id="PRU01240"/>
    </source>
</evidence>
<dbReference type="InterPro" id="IPR023828">
    <property type="entry name" value="Peptidase_S8_Ser-AS"/>
</dbReference>
<dbReference type="Gene3D" id="3.40.50.200">
    <property type="entry name" value="Peptidase S8/S53 domain"/>
    <property type="match status" value="1"/>
</dbReference>
<keyword evidence="2" id="KW-0645">Protease</keyword>
<evidence type="ECO:0000256" key="3">
    <source>
        <dbReference type="ARBA" id="ARBA00022801"/>
    </source>
</evidence>
<dbReference type="PANTHER" id="PTHR43806">
    <property type="entry name" value="PEPTIDASE S8"/>
    <property type="match status" value="1"/>
</dbReference>
<evidence type="ECO:0000313" key="8">
    <source>
        <dbReference type="EMBL" id="QFQ03075.1"/>
    </source>
</evidence>
<dbReference type="PROSITE" id="PS51892">
    <property type="entry name" value="SUBTILASE"/>
    <property type="match status" value="1"/>
</dbReference>
<dbReference type="Pfam" id="PF00082">
    <property type="entry name" value="Peptidase_S8"/>
    <property type="match status" value="1"/>
</dbReference>
<evidence type="ECO:0000256" key="4">
    <source>
        <dbReference type="ARBA" id="ARBA00022825"/>
    </source>
</evidence>
<organism evidence="8 9">
    <name type="scientific">Corynebacterium urogenitale</name>
    <dbReference type="NCBI Taxonomy" id="2487892"/>
    <lineage>
        <taxon>Bacteria</taxon>
        <taxon>Bacillati</taxon>
        <taxon>Actinomycetota</taxon>
        <taxon>Actinomycetes</taxon>
        <taxon>Mycobacteriales</taxon>
        <taxon>Corynebacteriaceae</taxon>
        <taxon>Corynebacterium</taxon>
    </lineage>
</organism>
<evidence type="ECO:0000259" key="7">
    <source>
        <dbReference type="Pfam" id="PF00082"/>
    </source>
</evidence>
<keyword evidence="4" id="KW-0720">Serine protease</keyword>
<dbReference type="OrthoDB" id="9798386at2"/>
<gene>
    <name evidence="8" type="ORF">CUROG_08635</name>
</gene>
<evidence type="ECO:0000256" key="6">
    <source>
        <dbReference type="SAM" id="Phobius"/>
    </source>
</evidence>
<dbReference type="PANTHER" id="PTHR43806:SF11">
    <property type="entry name" value="CEREVISIN-RELATED"/>
    <property type="match status" value="1"/>
</dbReference>
<comment type="caution">
    <text evidence="5">Lacks conserved residue(s) required for the propagation of feature annotation.</text>
</comment>
<keyword evidence="6" id="KW-0472">Membrane</keyword>
<dbReference type="GO" id="GO:0006508">
    <property type="term" value="P:proteolysis"/>
    <property type="evidence" value="ECO:0007669"/>
    <property type="project" value="UniProtKB-KW"/>
</dbReference>
<dbReference type="Proteomes" id="UP000326711">
    <property type="component" value="Chromosome"/>
</dbReference>
<dbReference type="SUPFAM" id="SSF52743">
    <property type="entry name" value="Subtilisin-like"/>
    <property type="match status" value="1"/>
</dbReference>
<protein>
    <submittedName>
        <fullName evidence="8">Thermophilic serine proteinase</fullName>
        <ecNumber evidence="8">3.4.21.-</ecNumber>
    </submittedName>
</protein>
<keyword evidence="9" id="KW-1185">Reference proteome</keyword>